<organism evidence="14 15">
    <name type="scientific">Legionella busanensis</name>
    <dbReference type="NCBI Taxonomy" id="190655"/>
    <lineage>
        <taxon>Bacteria</taxon>
        <taxon>Pseudomonadati</taxon>
        <taxon>Pseudomonadota</taxon>
        <taxon>Gammaproteobacteria</taxon>
        <taxon>Legionellales</taxon>
        <taxon>Legionellaceae</taxon>
        <taxon>Legionella</taxon>
    </lineage>
</organism>
<name>A0A378JHZ5_9GAMM</name>
<keyword evidence="4" id="KW-0813">Transport</keyword>
<evidence type="ECO:0000256" key="9">
    <source>
        <dbReference type="ARBA" id="ARBA00022989"/>
    </source>
</evidence>
<evidence type="ECO:0000256" key="4">
    <source>
        <dbReference type="ARBA" id="ARBA00022448"/>
    </source>
</evidence>
<evidence type="ECO:0000256" key="13">
    <source>
        <dbReference type="SAM" id="Phobius"/>
    </source>
</evidence>
<dbReference type="InterPro" id="IPR045863">
    <property type="entry name" value="CorA_TM1_TM2"/>
</dbReference>
<evidence type="ECO:0000256" key="5">
    <source>
        <dbReference type="ARBA" id="ARBA00022475"/>
    </source>
</evidence>
<dbReference type="Proteomes" id="UP000254794">
    <property type="component" value="Unassembled WGS sequence"/>
</dbReference>
<evidence type="ECO:0000256" key="6">
    <source>
        <dbReference type="ARBA" id="ARBA00022519"/>
    </source>
</evidence>
<keyword evidence="9 13" id="KW-1133">Transmembrane helix</keyword>
<feature type="transmembrane region" description="Helical" evidence="13">
    <location>
        <begin position="298"/>
        <end position="318"/>
    </location>
</feature>
<evidence type="ECO:0000313" key="14">
    <source>
        <dbReference type="EMBL" id="STX50815.1"/>
    </source>
</evidence>
<dbReference type="InterPro" id="IPR050829">
    <property type="entry name" value="CorA_MIT"/>
</dbReference>
<comment type="similarity">
    <text evidence="2">Belongs to the CorA metal ion transporter (MIT) (TC 1.A.35) family.</text>
</comment>
<keyword evidence="8" id="KW-0460">Magnesium</keyword>
<comment type="subcellular location">
    <subcellularLocation>
        <location evidence="1">Cell inner membrane</location>
        <topology evidence="1">Multi-pass membrane protein</topology>
    </subcellularLocation>
</comment>
<dbReference type="PANTHER" id="PTHR47685">
    <property type="entry name" value="MAGNESIUM TRANSPORT PROTEIN CORA"/>
    <property type="match status" value="1"/>
</dbReference>
<dbReference type="Pfam" id="PF01544">
    <property type="entry name" value="CorA"/>
    <property type="match status" value="1"/>
</dbReference>
<keyword evidence="11 13" id="KW-0472">Membrane</keyword>
<dbReference type="InterPro" id="IPR002523">
    <property type="entry name" value="MgTranspt_CorA/ZnTranspt_ZntB"/>
</dbReference>
<keyword evidence="10" id="KW-0406">Ion transport</keyword>
<evidence type="ECO:0000256" key="8">
    <source>
        <dbReference type="ARBA" id="ARBA00022842"/>
    </source>
</evidence>
<protein>
    <recommendedName>
        <fullName evidence="3">Magnesium transport protein CorA</fullName>
    </recommendedName>
</protein>
<dbReference type="FunFam" id="1.20.58.340:FF:000001">
    <property type="entry name" value="Magnesium transport protein CorA"/>
    <property type="match status" value="1"/>
</dbReference>
<keyword evidence="7 13" id="KW-0812">Transmembrane</keyword>
<dbReference type="AlphaFoldDB" id="A0A378JHZ5"/>
<dbReference type="PANTHER" id="PTHR47685:SF1">
    <property type="entry name" value="MAGNESIUM TRANSPORT PROTEIN CORA"/>
    <property type="match status" value="1"/>
</dbReference>
<feature type="transmembrane region" description="Helical" evidence="13">
    <location>
        <begin position="262"/>
        <end position="286"/>
    </location>
</feature>
<keyword evidence="15" id="KW-1185">Reference proteome</keyword>
<evidence type="ECO:0000256" key="3">
    <source>
        <dbReference type="ARBA" id="ARBA00019439"/>
    </source>
</evidence>
<accession>A0A378JHZ5</accession>
<keyword evidence="5" id="KW-1003">Cell membrane</keyword>
<evidence type="ECO:0000256" key="11">
    <source>
        <dbReference type="ARBA" id="ARBA00023136"/>
    </source>
</evidence>
<dbReference type="SUPFAM" id="SSF144083">
    <property type="entry name" value="Magnesium transport protein CorA, transmembrane region"/>
    <property type="match status" value="1"/>
</dbReference>
<evidence type="ECO:0000256" key="1">
    <source>
        <dbReference type="ARBA" id="ARBA00004429"/>
    </source>
</evidence>
<dbReference type="EMBL" id="UGOD01000001">
    <property type="protein sequence ID" value="STX50815.1"/>
    <property type="molecule type" value="Genomic_DNA"/>
</dbReference>
<dbReference type="Gene3D" id="1.20.58.340">
    <property type="entry name" value="Magnesium transport protein CorA, transmembrane region"/>
    <property type="match status" value="2"/>
</dbReference>
<keyword evidence="6" id="KW-0997">Cell inner membrane</keyword>
<dbReference type="GO" id="GO:0015087">
    <property type="term" value="F:cobalt ion transmembrane transporter activity"/>
    <property type="evidence" value="ECO:0007669"/>
    <property type="project" value="TreeGrafter"/>
</dbReference>
<sequence length="324" mass="37193">MIIAHLYDNHFKPEIINAQNLSLVNDAVWIDLITPTKEEEDWIEKALAVGIPTQEEMREIELTSRLYMENNVLFMTALMIAQSSTLNPKCDPVTFALTANQLITIRYIEPQSFQMLTNSLAKNNKKYRPSDILIALLEATVDRLADALEYIGQHLDEYSSYVFQADYDGGNKPKPDYQRVMQNIGSKSNLTAKVRESLINFNRLIVFFRQSTDSQIDKESKVRLINIMKDLESLSDYANFISNKINFLLDATLGMISIEQSAIIKIFSVAAVIFLPPTLIASIYGMNFKFMPELSFKWGYELAILLMLISAWIPYKYFKHKGWL</sequence>
<dbReference type="Gene3D" id="3.30.460.20">
    <property type="entry name" value="CorA soluble domain-like"/>
    <property type="match status" value="1"/>
</dbReference>
<comment type="catalytic activity">
    <reaction evidence="12">
        <text>Mg(2+)(in) = Mg(2+)(out)</text>
        <dbReference type="Rhea" id="RHEA:29827"/>
        <dbReference type="ChEBI" id="CHEBI:18420"/>
    </reaction>
</comment>
<evidence type="ECO:0000256" key="10">
    <source>
        <dbReference type="ARBA" id="ARBA00023065"/>
    </source>
</evidence>
<dbReference type="InterPro" id="IPR045861">
    <property type="entry name" value="CorA_cytoplasmic_dom"/>
</dbReference>
<reference evidence="14 15" key="1">
    <citation type="submission" date="2018-06" db="EMBL/GenBank/DDBJ databases">
        <authorList>
            <consortium name="Pathogen Informatics"/>
            <person name="Doyle S."/>
        </authorList>
    </citation>
    <scope>NUCLEOTIDE SEQUENCE [LARGE SCALE GENOMIC DNA]</scope>
    <source>
        <strain evidence="14 15">NCTC13316</strain>
    </source>
</reference>
<evidence type="ECO:0000256" key="12">
    <source>
        <dbReference type="ARBA" id="ARBA00034269"/>
    </source>
</evidence>
<dbReference type="GO" id="GO:0015095">
    <property type="term" value="F:magnesium ion transmembrane transporter activity"/>
    <property type="evidence" value="ECO:0007669"/>
    <property type="project" value="TreeGrafter"/>
</dbReference>
<evidence type="ECO:0000256" key="7">
    <source>
        <dbReference type="ARBA" id="ARBA00022692"/>
    </source>
</evidence>
<dbReference type="RefSeq" id="WP_115330496.1">
    <property type="nucleotide sequence ID" value="NZ_CAAAHP010000007.1"/>
</dbReference>
<evidence type="ECO:0000313" key="15">
    <source>
        <dbReference type="Proteomes" id="UP000254794"/>
    </source>
</evidence>
<dbReference type="GO" id="GO:0005886">
    <property type="term" value="C:plasma membrane"/>
    <property type="evidence" value="ECO:0007669"/>
    <property type="project" value="UniProtKB-SubCell"/>
</dbReference>
<dbReference type="GO" id="GO:0015099">
    <property type="term" value="F:nickel cation transmembrane transporter activity"/>
    <property type="evidence" value="ECO:0007669"/>
    <property type="project" value="TreeGrafter"/>
</dbReference>
<proteinExistence type="inferred from homology"/>
<dbReference type="CDD" id="cd12837">
    <property type="entry name" value="EcCorA-like_u1"/>
    <property type="match status" value="1"/>
</dbReference>
<dbReference type="OrthoDB" id="9803416at2"/>
<dbReference type="SUPFAM" id="SSF143865">
    <property type="entry name" value="CorA soluble domain-like"/>
    <property type="match status" value="1"/>
</dbReference>
<gene>
    <name evidence="14" type="primary">corA</name>
    <name evidence="14" type="ORF">NCTC13316_00903</name>
</gene>
<evidence type="ECO:0000256" key="2">
    <source>
        <dbReference type="ARBA" id="ARBA00009765"/>
    </source>
</evidence>